<gene>
    <name evidence="2" type="ORF">H8B21_02720</name>
</gene>
<dbReference type="Proteomes" id="UP000651112">
    <property type="component" value="Unassembled WGS sequence"/>
</dbReference>
<dbReference type="RefSeq" id="WP_190312242.1">
    <property type="nucleotide sequence ID" value="NZ_JACNYL010000001.1"/>
</dbReference>
<accession>A0ABR7XMS0</accession>
<name>A0ABR7XMS0_9SPHI</name>
<comment type="caution">
    <text evidence="2">The sequence shown here is derived from an EMBL/GenBank/DDBJ whole genome shotgun (WGS) entry which is preliminary data.</text>
</comment>
<evidence type="ECO:0000256" key="1">
    <source>
        <dbReference type="SAM" id="SignalP"/>
    </source>
</evidence>
<keyword evidence="1" id="KW-0732">Signal</keyword>
<sequence>MKKLLFSVLFLWICTSAFGQSISWDFLASKPGVTFVDDTKLTYESADGVLKIEYELVSSNGDNILYYDIQLSPLPGDPITELNYYGYSEGSIHGPIVITWFWDEYNGDPLSGSVILDQGDPEDLCLAVEVITSSNTRNFLGFFATYYPN</sequence>
<reference evidence="2 3" key="1">
    <citation type="submission" date="2020-08" db="EMBL/GenBank/DDBJ databases">
        <title>Sphingobacterium sp. DN00404 isolated from aquaculture water.</title>
        <authorList>
            <person name="Zhang M."/>
        </authorList>
    </citation>
    <scope>NUCLEOTIDE SEQUENCE [LARGE SCALE GENOMIC DNA]</scope>
    <source>
        <strain evidence="2 3">KCTC 42746</strain>
    </source>
</reference>
<proteinExistence type="predicted"/>
<dbReference type="EMBL" id="JACNYL010000001">
    <property type="protein sequence ID" value="MBD1420473.1"/>
    <property type="molecule type" value="Genomic_DNA"/>
</dbReference>
<keyword evidence="3" id="KW-1185">Reference proteome</keyword>
<protein>
    <submittedName>
        <fullName evidence="2">Uncharacterized protein</fullName>
    </submittedName>
</protein>
<feature type="chain" id="PRO_5045126513" evidence="1">
    <location>
        <begin position="20"/>
        <end position="149"/>
    </location>
</feature>
<feature type="signal peptide" evidence="1">
    <location>
        <begin position="1"/>
        <end position="19"/>
    </location>
</feature>
<evidence type="ECO:0000313" key="2">
    <source>
        <dbReference type="EMBL" id="MBD1420473.1"/>
    </source>
</evidence>
<evidence type="ECO:0000313" key="3">
    <source>
        <dbReference type="Proteomes" id="UP000651112"/>
    </source>
</evidence>
<organism evidence="2 3">
    <name type="scientific">Sphingobacterium chuzhouense</name>
    <dbReference type="NCBI Taxonomy" id="1742264"/>
    <lineage>
        <taxon>Bacteria</taxon>
        <taxon>Pseudomonadati</taxon>
        <taxon>Bacteroidota</taxon>
        <taxon>Sphingobacteriia</taxon>
        <taxon>Sphingobacteriales</taxon>
        <taxon>Sphingobacteriaceae</taxon>
        <taxon>Sphingobacterium</taxon>
    </lineage>
</organism>